<feature type="compositionally biased region" description="Basic and acidic residues" evidence="2">
    <location>
        <begin position="322"/>
        <end position="331"/>
    </location>
</feature>
<proteinExistence type="predicted"/>
<feature type="compositionally biased region" description="Acidic residues" evidence="2">
    <location>
        <begin position="1247"/>
        <end position="1259"/>
    </location>
</feature>
<feature type="region of interest" description="Disordered" evidence="2">
    <location>
        <begin position="364"/>
        <end position="428"/>
    </location>
</feature>
<feature type="region of interest" description="Disordered" evidence="2">
    <location>
        <begin position="288"/>
        <end position="331"/>
    </location>
</feature>
<feature type="compositionally biased region" description="Basic residues" evidence="2">
    <location>
        <begin position="1266"/>
        <end position="1283"/>
    </location>
</feature>
<feature type="compositionally biased region" description="Basic and acidic residues" evidence="2">
    <location>
        <begin position="988"/>
        <end position="999"/>
    </location>
</feature>
<feature type="compositionally biased region" description="Basic and acidic residues" evidence="2">
    <location>
        <begin position="780"/>
        <end position="813"/>
    </location>
</feature>
<gene>
    <name evidence="3" type="ORF">L915_03490</name>
</gene>
<feature type="compositionally biased region" description="Basic and acidic residues" evidence="2">
    <location>
        <begin position="930"/>
        <end position="964"/>
    </location>
</feature>
<sequence>MDGSLPSYEAAMREARAYLRRRDLSSEDEIPLYFAWQRLYAAANANLSTDFLCETRAERRARQEARLAPRRGIPPPLFTSFDRARRTSAQASAFLRAGTSSDAAIEMMARRYRREAEKLRSSRDKLLSSLDDAEKRAKRAKRQKSPLQEVEDLLGNVERSEVLSDSDDPLSAKTVKGKSARSSSSAARRMKKTMRQQEAAELDSDDQLDASKVLPKSKARMFTGGKLGAGRSADDFDDEIGIGVSPAKAAALRRSNIPKVNPATMPSFSTDANVAAFSARVADWRMPPDIGRASSAPELSPKGTARKSTASGNGKRLSGANELRESTPVENDRADVMFETSSGSSGMVEDGVGLGASMNVDARVSPMGRHRTKRGDVAGDKLKPKRGQQNASKETGVKVVGDPSRGLSDADPNSIDKQQTLSDIGGNAAQKSEFQEKLLQISHAVGDMQVKIQGKQIEVTFKGALDGEADEKDSKSTGKVPESSFKSDETKQPFADQKVSDTSGSTYDERAEERDNDDNITQVKAQDKDVNVSHKPSNVRFAEVALNADNETHNVEGSLANEPARQSKPSQQNLAGGSVEVPPAKYQGRPRQIPTSQPHESVLKRSAPTVEATTTENNDKSKDTTETTSLGERFRSGKPQQSTDGERGNLRHEEDNSDEGEDRTDADSTGERVKAQDAGSRSKTDDDTLREQEYRFSSPREELGELKPSTLESASDYQGIHAVDTSNSLRRPPHIQSKNADRSRNLQQKQTSDEGQSDGEDFERDLRTTASKRAAFQESAELKYKDTELRDNRDSNYEGRHSDDSAHNAKESFQEAGHPRSGKGGFDDVENKHESTKRQDDRDSYSDEGRCREQGRKQGNSGHEAEESFQVGGHSRSGKDDFDEDDRSTKTNVQPSRTSKNERLEGNRQEQLHRDLGRAHEDNAPNTKADILEGVHSRSDEKNLPKTSDRAEIHDSTSEIKDSMGGHYRSHSKGSNREQMGQQQEEAQGVRDTRSDGLRSTRRRPHDAAAHDERNNRGIEGLNKPKGSKSVEQTSRPKRDNQETSLRSSRKTTDTSGAAHELKSSSTGRDVNASPAQKDSEFDSQSFSDASEDLIDNSGNDSEMDSDDAFSIPIENDTQRSSKKHKEQLRTRRHKSPDYEQTSQRALASRKDKPRTSRPSRNEREEAPSDESFSDEDLSDGPDSPHRRFQDPRHHPSERVLDDRQEARSRNDSKRISSQSKSSRHAVSHDKRRYYATDSSDNSDVTDQSDSDSQDEQSSDETHHPSSAHRSRSRQSTKTHRQTSRTSTLEPTRRSHYLPPSMNLIPKRSKPGVRMKRDDKSKSKTWSSKAAYKLPEGIVWPPGMEKECIARLGLDGHHPIAPPGLEHLVTEEQWGDYWTWLHWYSSWQMWYLKNGKKPKRKSDKEKRGRRHADIDETLDYEAKYHDKHGPKNANWWVDVGSSKRRHRHDRYR</sequence>
<feature type="compositionally biased region" description="Polar residues" evidence="2">
    <location>
        <begin position="1064"/>
        <end position="1089"/>
    </location>
</feature>
<protein>
    <submittedName>
        <fullName evidence="3">Uncharacterized protein</fullName>
    </submittedName>
</protein>
<evidence type="ECO:0000256" key="1">
    <source>
        <dbReference type="SAM" id="Coils"/>
    </source>
</evidence>
<name>W2HFE5_PHYNI</name>
<accession>W2HFE5</accession>
<dbReference type="VEuPathDB" id="FungiDB:PPTG_08455"/>
<organism evidence="3">
    <name type="scientific">Phytophthora nicotianae</name>
    <name type="common">Potato buckeye rot agent</name>
    <name type="synonym">Phytophthora parasitica</name>
    <dbReference type="NCBI Taxonomy" id="4792"/>
    <lineage>
        <taxon>Eukaryota</taxon>
        <taxon>Sar</taxon>
        <taxon>Stramenopiles</taxon>
        <taxon>Oomycota</taxon>
        <taxon>Peronosporomycetes</taxon>
        <taxon>Peronosporales</taxon>
        <taxon>Peronosporaceae</taxon>
        <taxon>Phytophthora</taxon>
    </lineage>
</organism>
<feature type="region of interest" description="Disordered" evidence="2">
    <location>
        <begin position="158"/>
        <end position="209"/>
    </location>
</feature>
<feature type="compositionally biased region" description="Basic and acidic residues" evidence="2">
    <location>
        <begin position="663"/>
        <end position="705"/>
    </location>
</feature>
<dbReference type="Proteomes" id="UP000053236">
    <property type="component" value="Unassembled WGS sequence"/>
</dbReference>
<keyword evidence="1" id="KW-0175">Coiled coil</keyword>
<feature type="compositionally biased region" description="Basic residues" evidence="2">
    <location>
        <begin position="1121"/>
        <end position="1135"/>
    </location>
</feature>
<evidence type="ECO:0000313" key="3">
    <source>
        <dbReference type="EMBL" id="ETK93315.1"/>
    </source>
</evidence>
<feature type="compositionally biased region" description="Acidic residues" evidence="2">
    <location>
        <begin position="1168"/>
        <end position="1180"/>
    </location>
</feature>
<feature type="compositionally biased region" description="Basic and acidic residues" evidence="2">
    <location>
        <begin position="1149"/>
        <end position="1167"/>
    </location>
</feature>
<dbReference type="EMBL" id="KI684951">
    <property type="protein sequence ID" value="ETK93315.1"/>
    <property type="molecule type" value="Genomic_DNA"/>
</dbReference>
<evidence type="ECO:0000256" key="2">
    <source>
        <dbReference type="SAM" id="MobiDB-lite"/>
    </source>
</evidence>
<feature type="compositionally biased region" description="Basic and acidic residues" evidence="2">
    <location>
        <begin position="899"/>
        <end position="923"/>
    </location>
</feature>
<feature type="compositionally biased region" description="Low complexity" evidence="2">
    <location>
        <begin position="1237"/>
        <end position="1246"/>
    </location>
</feature>
<feature type="compositionally biased region" description="Basic and acidic residues" evidence="2">
    <location>
        <begin position="825"/>
        <end position="856"/>
    </location>
</feature>
<feature type="compositionally biased region" description="Basic and acidic residues" evidence="2">
    <location>
        <begin position="1183"/>
        <end position="1215"/>
    </location>
</feature>
<feature type="coiled-coil region" evidence="1">
    <location>
        <begin position="109"/>
        <end position="150"/>
    </location>
</feature>
<feature type="compositionally biased region" description="Low complexity" evidence="2">
    <location>
        <begin position="978"/>
        <end position="987"/>
    </location>
</feature>
<reference evidence="3" key="1">
    <citation type="submission" date="2013-11" db="EMBL/GenBank/DDBJ databases">
        <title>The Genome Sequence of Phytophthora parasitica CJ02B3.</title>
        <authorList>
            <consortium name="The Broad Institute Genomics Platform"/>
            <person name="Russ C."/>
            <person name="Tyler B."/>
            <person name="Panabieres F."/>
            <person name="Shan W."/>
            <person name="Tripathy S."/>
            <person name="Grunwald N."/>
            <person name="Machado M."/>
            <person name="Johnson C.S."/>
            <person name="Arredondo F."/>
            <person name="Hong C."/>
            <person name="Coffey M."/>
            <person name="Young S.K."/>
            <person name="Zeng Q."/>
            <person name="Gargeya S."/>
            <person name="Fitzgerald M."/>
            <person name="Abouelleil A."/>
            <person name="Alvarado L."/>
            <person name="Chapman S.B."/>
            <person name="Gainer-Dewar J."/>
            <person name="Goldberg J."/>
            <person name="Griggs A."/>
            <person name="Gujja S."/>
            <person name="Hansen M."/>
            <person name="Howarth C."/>
            <person name="Imamovic A."/>
            <person name="Ireland A."/>
            <person name="Larimer J."/>
            <person name="McCowan C."/>
            <person name="Murphy C."/>
            <person name="Pearson M."/>
            <person name="Poon T.W."/>
            <person name="Priest M."/>
            <person name="Roberts A."/>
            <person name="Saif S."/>
            <person name="Shea T."/>
            <person name="Sykes S."/>
            <person name="Wortman J."/>
            <person name="Nusbaum C."/>
            <person name="Birren B."/>
        </authorList>
    </citation>
    <scope>NUCLEOTIDE SEQUENCE [LARGE SCALE GENOMIC DNA]</scope>
    <source>
        <strain evidence="3">CJ02B3</strain>
    </source>
</reference>
<feature type="compositionally biased region" description="Basic and acidic residues" evidence="2">
    <location>
        <begin position="644"/>
        <end position="654"/>
    </location>
</feature>
<feature type="region of interest" description="Disordered" evidence="2">
    <location>
        <begin position="462"/>
        <end position="1328"/>
    </location>
</feature>
<feature type="compositionally biased region" description="Polar residues" evidence="2">
    <location>
        <begin position="745"/>
        <end position="754"/>
    </location>
</feature>
<feature type="compositionally biased region" description="Basic and acidic residues" evidence="2">
    <location>
        <begin position="1006"/>
        <end position="1017"/>
    </location>
</feature>